<reference evidence="5 6" key="1">
    <citation type="submission" date="2019-02" db="EMBL/GenBank/DDBJ databases">
        <title>Deep-cultivation of Planctomycetes and their phenomic and genomic characterization uncovers novel biology.</title>
        <authorList>
            <person name="Wiegand S."/>
            <person name="Jogler M."/>
            <person name="Boedeker C."/>
            <person name="Pinto D."/>
            <person name="Vollmers J."/>
            <person name="Rivas-Marin E."/>
            <person name="Kohn T."/>
            <person name="Peeters S.H."/>
            <person name="Heuer A."/>
            <person name="Rast P."/>
            <person name="Oberbeckmann S."/>
            <person name="Bunk B."/>
            <person name="Jeske O."/>
            <person name="Meyerdierks A."/>
            <person name="Storesund J.E."/>
            <person name="Kallscheuer N."/>
            <person name="Luecker S."/>
            <person name="Lage O.M."/>
            <person name="Pohl T."/>
            <person name="Merkel B.J."/>
            <person name="Hornburger P."/>
            <person name="Mueller R.-W."/>
            <person name="Bruemmer F."/>
            <person name="Labrenz M."/>
            <person name="Spormann A.M."/>
            <person name="Op den Camp H."/>
            <person name="Overmann J."/>
            <person name="Amann R."/>
            <person name="Jetten M.S.M."/>
            <person name="Mascher T."/>
            <person name="Medema M.H."/>
            <person name="Devos D.P."/>
            <person name="Kaster A.-K."/>
            <person name="Ovreas L."/>
            <person name="Rohde M."/>
            <person name="Galperin M.Y."/>
            <person name="Jogler C."/>
        </authorList>
    </citation>
    <scope>NUCLEOTIDE SEQUENCE [LARGE SCALE GENOMIC DNA]</scope>
    <source>
        <strain evidence="5 6">Mal52</strain>
    </source>
</reference>
<gene>
    <name evidence="5" type="ORF">Mal52_10910</name>
</gene>
<dbReference type="Proteomes" id="UP000319383">
    <property type="component" value="Chromosome"/>
</dbReference>
<dbReference type="SUPFAM" id="SSF53474">
    <property type="entry name" value="alpha/beta-Hydrolases"/>
    <property type="match status" value="1"/>
</dbReference>
<dbReference type="InterPro" id="IPR002925">
    <property type="entry name" value="Dienelactn_hydro"/>
</dbReference>
<feature type="chain" id="PRO_5021817320" evidence="3">
    <location>
        <begin position="21"/>
        <end position="889"/>
    </location>
</feature>
<dbReference type="PANTHER" id="PTHR43037:SF1">
    <property type="entry name" value="BLL1128 PROTEIN"/>
    <property type="match status" value="1"/>
</dbReference>
<dbReference type="Gene3D" id="3.40.50.1820">
    <property type="entry name" value="alpha/beta hydrolase"/>
    <property type="match status" value="1"/>
</dbReference>
<name>A0A517ZJH7_9PLAN</name>
<dbReference type="Pfam" id="PF01738">
    <property type="entry name" value="DLH"/>
    <property type="match status" value="1"/>
</dbReference>
<dbReference type="InterPro" id="IPR029058">
    <property type="entry name" value="AB_hydrolase_fold"/>
</dbReference>
<proteinExistence type="predicted"/>
<protein>
    <submittedName>
        <fullName evidence="5">Prolyl oligopeptidase family protein</fullName>
    </submittedName>
</protein>
<evidence type="ECO:0000256" key="3">
    <source>
        <dbReference type="SAM" id="SignalP"/>
    </source>
</evidence>
<dbReference type="AlphaFoldDB" id="A0A517ZJH7"/>
<dbReference type="PANTHER" id="PTHR43037">
    <property type="entry name" value="UNNAMED PRODUCT-RELATED"/>
    <property type="match status" value="1"/>
</dbReference>
<evidence type="ECO:0000313" key="5">
    <source>
        <dbReference type="EMBL" id="QDU42624.1"/>
    </source>
</evidence>
<accession>A0A517ZJH7</accession>
<dbReference type="KEGG" id="sdyn:Mal52_10910"/>
<dbReference type="GO" id="GO:0016787">
    <property type="term" value="F:hydrolase activity"/>
    <property type="evidence" value="ECO:0007669"/>
    <property type="project" value="InterPro"/>
</dbReference>
<evidence type="ECO:0000256" key="1">
    <source>
        <dbReference type="ARBA" id="ARBA00022729"/>
    </source>
</evidence>
<feature type="region of interest" description="Disordered" evidence="2">
    <location>
        <begin position="854"/>
        <end position="889"/>
    </location>
</feature>
<dbReference type="InterPro" id="IPR050955">
    <property type="entry name" value="Plant_Biomass_Hydrol_Est"/>
</dbReference>
<dbReference type="EMBL" id="CP036276">
    <property type="protein sequence ID" value="QDU42624.1"/>
    <property type="molecule type" value="Genomic_DNA"/>
</dbReference>
<keyword evidence="1 3" id="KW-0732">Signal</keyword>
<evidence type="ECO:0000259" key="4">
    <source>
        <dbReference type="Pfam" id="PF01738"/>
    </source>
</evidence>
<organism evidence="5 6">
    <name type="scientific">Symmachiella dynata</name>
    <dbReference type="NCBI Taxonomy" id="2527995"/>
    <lineage>
        <taxon>Bacteria</taxon>
        <taxon>Pseudomonadati</taxon>
        <taxon>Planctomycetota</taxon>
        <taxon>Planctomycetia</taxon>
        <taxon>Planctomycetales</taxon>
        <taxon>Planctomycetaceae</taxon>
        <taxon>Symmachiella</taxon>
    </lineage>
</organism>
<keyword evidence="6" id="KW-1185">Reference proteome</keyword>
<evidence type="ECO:0000313" key="6">
    <source>
        <dbReference type="Proteomes" id="UP000319383"/>
    </source>
</evidence>
<sequence length="889" mass="97185" precursor="true">MLRRRVSTVAFLMTALIAQAAVASAADTGFLERVYTDDAGNHKYTVFVPKNYDESKQWPVILFLHSADQRGNDGQAQVEQGLGPAIKEQADTFPFIAVFPQAEDTKGRILTAWSPESPDGARALKILERVEKDFRVDPQQRIVTGWSMGGYGTWLMGAAKPDFWSALVPISGGGDPAIAKTIKDIPVWCFHGAKDPVVKIADDQQVIDALRKLGANPHFTVYPEAEHDAWKLAYRDPRLYTWMLDPAAPVKSTAPLLAKPRDRSVDEQKSRDAEPFVPALEIPSAISVRLGNDLLKAMAETIPQVTPPDVTRGVIANIGQGSSVQGVSFSTTLYGINYSGRLVRARVKAYTKDKVNVQVGLSDVRINISGASITGSSGPLGGGRYAQAGPMSISLGYRRPIWISFDVTPYIVNQQLKLRLRGTYFRIPDDNWSVSGPNGISASGLGMDEGRIASSLRSGLYGSKSRIENEILAAIPPMVAELEKKIDLSPAGKLVTGLWPLPVYKPRVRVWPQSVSTDDKGISIVLGATAAAINARQAPPRPRVIAAVGPDAQQVPQTEEFQFGLAPNMLGPLTQMLIDDDAARIHLLDTPIENFKKLADRQFLSEVIPDLKHYGPDVQIWSELIMTEPLQIVDAPAKSGGEEDVAQSTMRLQLPRLLISLAIKTDASSETWTPYAELEFSASQRVIPTLQKPTSLTRALALQWQGQPELNLQARFAPDLKPEDDTIDLPRIREVLLAGWAELTDGGTASRVDIADFDLGYSKLRANDITWAPPQIVTTFGAPGVKITNNFDQPLVYETKGPYSDWSAPYTLPSGESHYFAITYPLMYRRQVNGSYQVFTLPVGSHSAYSAPLAGKPPQLYQAKEQPQENPTNGESPMKDSDVQSATAE</sequence>
<evidence type="ECO:0000256" key="2">
    <source>
        <dbReference type="SAM" id="MobiDB-lite"/>
    </source>
</evidence>
<feature type="signal peptide" evidence="3">
    <location>
        <begin position="1"/>
        <end position="20"/>
    </location>
</feature>
<dbReference type="RefSeq" id="WP_145374651.1">
    <property type="nucleotide sequence ID" value="NZ_CP036276.1"/>
</dbReference>
<feature type="domain" description="Dienelactone hydrolase" evidence="4">
    <location>
        <begin position="125"/>
        <end position="227"/>
    </location>
</feature>